<keyword evidence="1" id="KW-0472">Membrane</keyword>
<accession>A0A161PQT1</accession>
<dbReference type="EMBL" id="LUKD01000005">
    <property type="protein sequence ID" value="KYG65270.1"/>
    <property type="molecule type" value="Genomic_DNA"/>
</dbReference>
<sequence length="260" mass="26884">MGGSDPISSAVKSATSVVNNVVKETGNALESGRKFVEGGDIGKIVKTATQPIVAPIEATAHLARGNVKGAVGTVASAAVNNNPVSQVINSSDTVKKFAESDTANNLTLGWSRDAVRNVNASERIKSGNVTDTDLSDMVRYNVRSAAYAAGGGYLLNKGYVSKAVDYAVANPTDALVVGKLASEGKYEDIGKGVLDTYIPGASDVIDSIFNPAPAPQQQGPYEQGTISTPGGAFGSSTLLWVTVAATAAFIFTLLLKKMRK</sequence>
<gene>
    <name evidence="2" type="ORF">AZI87_11995</name>
</gene>
<dbReference type="Proteomes" id="UP000075799">
    <property type="component" value="Unassembled WGS sequence"/>
</dbReference>
<comment type="caution">
    <text evidence="2">The sequence shown here is derived from an EMBL/GenBank/DDBJ whole genome shotgun (WGS) entry which is preliminary data.</text>
</comment>
<protein>
    <submittedName>
        <fullName evidence="2">Uncharacterized protein</fullName>
    </submittedName>
</protein>
<evidence type="ECO:0000313" key="2">
    <source>
        <dbReference type="EMBL" id="KYG65270.1"/>
    </source>
</evidence>
<keyword evidence="1" id="KW-1133">Transmembrane helix</keyword>
<organism evidence="2 3">
    <name type="scientific">Bdellovibrio bacteriovorus</name>
    <dbReference type="NCBI Taxonomy" id="959"/>
    <lineage>
        <taxon>Bacteria</taxon>
        <taxon>Pseudomonadati</taxon>
        <taxon>Bdellovibrionota</taxon>
        <taxon>Bdellovibrionia</taxon>
        <taxon>Bdellovibrionales</taxon>
        <taxon>Pseudobdellovibrionaceae</taxon>
        <taxon>Bdellovibrio</taxon>
    </lineage>
</organism>
<evidence type="ECO:0000313" key="3">
    <source>
        <dbReference type="Proteomes" id="UP000075799"/>
    </source>
</evidence>
<dbReference type="RefSeq" id="WP_063207299.1">
    <property type="nucleotide sequence ID" value="NZ_LUKD01000005.1"/>
</dbReference>
<keyword evidence="1" id="KW-0812">Transmembrane</keyword>
<name>A0A161PQT1_BDEBC</name>
<evidence type="ECO:0000256" key="1">
    <source>
        <dbReference type="SAM" id="Phobius"/>
    </source>
</evidence>
<dbReference type="AlphaFoldDB" id="A0A161PQT1"/>
<reference evidence="2 3" key="1">
    <citation type="submission" date="2016-03" db="EMBL/GenBank/DDBJ databases">
        <authorList>
            <person name="Ploux O."/>
        </authorList>
    </citation>
    <scope>NUCLEOTIDE SEQUENCE [LARGE SCALE GENOMIC DNA]</scope>
    <source>
        <strain evidence="2 3">EC13</strain>
    </source>
</reference>
<proteinExistence type="predicted"/>
<feature type="transmembrane region" description="Helical" evidence="1">
    <location>
        <begin position="237"/>
        <end position="255"/>
    </location>
</feature>